<dbReference type="GeneID" id="36940648"/>
<organism evidence="2">
    <name type="scientific">Russula abietina</name>
    <dbReference type="NCBI Taxonomy" id="482377"/>
    <lineage>
        <taxon>Eukaryota</taxon>
        <taxon>Fungi</taxon>
        <taxon>Dikarya</taxon>
        <taxon>Basidiomycota</taxon>
        <taxon>Agaricomycotina</taxon>
        <taxon>Agaricomycetes</taxon>
        <taxon>Russulales</taxon>
        <taxon>Russulaceae</taxon>
        <taxon>Russula</taxon>
    </lineage>
</organism>
<keyword evidence="1" id="KW-0472">Membrane</keyword>
<evidence type="ECO:0000256" key="1">
    <source>
        <dbReference type="SAM" id="Phobius"/>
    </source>
</evidence>
<proteinExistence type="predicted"/>
<keyword evidence="1" id="KW-0812">Transmembrane</keyword>
<dbReference type="EMBL" id="MH138073">
    <property type="protein sequence ID" value="AWB36118.1"/>
    <property type="molecule type" value="Genomic_DNA"/>
</dbReference>
<evidence type="ECO:0000313" key="2">
    <source>
        <dbReference type="EMBL" id="AWB36118.1"/>
    </source>
</evidence>
<geneLocation type="mitochondrion" evidence="2"/>
<dbReference type="RefSeq" id="YP_009487216.1">
    <property type="nucleotide sequence ID" value="NC_037774.1"/>
</dbReference>
<sequence>MTWFNNLLNNNFLTHDLVYFGVFTGTASLLGYLIFILRLSSIIIYFDKYFINLSNVFIKKVQEYFRVFRFLIMLIIFLKFIWIYEWLFYSLCISTLILLGYAVYRYRSAFTAIPTKMSLMVIIDLNFKKIIVYPDRNITEMTNMDIVERRFEFNISNLKIRQIRRAFGPNIFNNEITGQNANQIVATYVMPLIESSPMNSLFLEILNHI</sequence>
<keyword evidence="1" id="KW-1133">Transmembrane helix</keyword>
<feature type="transmembrane region" description="Helical" evidence="1">
    <location>
        <begin position="67"/>
        <end position="82"/>
    </location>
</feature>
<name>A0A2S0U3Q2_9AGAM</name>
<dbReference type="AlphaFoldDB" id="A0A2S0U3Q2"/>
<protein>
    <submittedName>
        <fullName evidence="2">Uncharacterized protein</fullName>
    </submittedName>
</protein>
<accession>A0A2S0U3Q2</accession>
<reference evidence="2" key="1">
    <citation type="journal article" date="2018" name="Int. J. Biol. Macromol.">
        <title>Characterization and comparative mitogenomic analysis of six newly sequenced mitochondrial genomes from ectomycorrhizal fungi (Russula) and phylogenetic analysis of the Agaricomycetes.</title>
        <authorList>
            <person name="Li Q."/>
            <person name="Wang Q."/>
            <person name="Chen C."/>
            <person name="Jin X."/>
            <person name="Chen Z."/>
            <person name="Xiong C."/>
            <person name="Li P."/>
            <person name="Zhao J."/>
            <person name="Huang W."/>
        </authorList>
    </citation>
    <scope>NUCLEOTIDE SEQUENCE</scope>
</reference>
<gene>
    <name evidence="2" type="primary">orf209</name>
</gene>
<keyword evidence="2" id="KW-0496">Mitochondrion</keyword>
<feature type="transmembrane region" description="Helical" evidence="1">
    <location>
        <begin position="20"/>
        <end position="46"/>
    </location>
</feature>